<dbReference type="PRINTS" id="PR00147">
    <property type="entry name" value="DNAPHOTLYASE"/>
</dbReference>
<dbReference type="InterPro" id="IPR002081">
    <property type="entry name" value="Cryptochrome/DNA_photolyase_1"/>
</dbReference>
<dbReference type="OrthoDB" id="9772484at2"/>
<dbReference type="GO" id="GO:0003677">
    <property type="term" value="F:DNA binding"/>
    <property type="evidence" value="ECO:0007669"/>
    <property type="project" value="TreeGrafter"/>
</dbReference>
<keyword evidence="7 14" id="KW-0157">Chromophore</keyword>
<sequence>MTGIVWFRNDLRLEDNPALSKACEEQDCLILLYIQDPNTPLTLGDAQTWWLHHSLASLQKTLLSHSLTLCLKYGDSLAVLREFIKLHNVTHIYWNKVYEPAHLEKDTIIEAYFKKEGLTVKTYNAHLLIEPDDIKTQEGSFYKVFTPFWKQCLKKIQVPKAKTISKWPDSPIKSSEDLSELKLLPQSANWVKKFHNYWTPGEESAQHQLEQFINNVLEDYAVKRDKLDVNATSKLSPHLHFGEIGPRQLWRAMEMARNDSRINDKAIDKFLAEVGWREFSYYLLYHFPKLPKKNVQSKFDDFPWEEDVEALKRWQQGQTGYPIVDAGMRELWETGFMHNRARMIVASFLTKDLMIDWRKGADWFLHTLLDADLANNSMGWQWVAGSGADAAPFFRIFNPVLQSGKFDPNGEYIKQWVPELRDIPTKWIHTPWKFDQKIPDYPEPIVNHQEARKLALERYQEIKD</sequence>
<evidence type="ECO:0000313" key="16">
    <source>
        <dbReference type="EMBL" id="GGI78560.1"/>
    </source>
</evidence>
<evidence type="ECO:0000256" key="5">
    <source>
        <dbReference type="ARBA" id="ARBA00022630"/>
    </source>
</evidence>
<protein>
    <recommendedName>
        <fullName evidence="4">Deoxyribodipyrimidine photo-lyase</fullName>
        <ecNumber evidence="3">4.1.99.3</ecNumber>
    </recommendedName>
    <alternativeName>
        <fullName evidence="8">DNA photolyase</fullName>
    </alternativeName>
    <alternativeName>
        <fullName evidence="11">Photoreactivating enzyme</fullName>
    </alternativeName>
</protein>
<comment type="similarity">
    <text evidence="2">Belongs to the DNA photolyase class-1 family.</text>
</comment>
<dbReference type="GO" id="GO:0071949">
    <property type="term" value="F:FAD binding"/>
    <property type="evidence" value="ECO:0007669"/>
    <property type="project" value="TreeGrafter"/>
</dbReference>
<evidence type="ECO:0000256" key="4">
    <source>
        <dbReference type="ARBA" id="ARBA00014046"/>
    </source>
</evidence>
<dbReference type="GO" id="GO:0003904">
    <property type="term" value="F:deoxyribodipyrimidine photo-lyase activity"/>
    <property type="evidence" value="ECO:0007669"/>
    <property type="project" value="UniProtKB-EC"/>
</dbReference>
<dbReference type="AlphaFoldDB" id="A0A917JN93"/>
<dbReference type="PROSITE" id="PS00691">
    <property type="entry name" value="DNA_PHOTOLYASES_1_2"/>
    <property type="match status" value="1"/>
</dbReference>
<dbReference type="InterPro" id="IPR005101">
    <property type="entry name" value="Cryptochr/Photolyase_FAD-bd"/>
</dbReference>
<accession>A0A917JN93</accession>
<evidence type="ECO:0000256" key="12">
    <source>
        <dbReference type="PIRSR" id="PIRSR602081-1"/>
    </source>
</evidence>
<keyword evidence="17" id="KW-1185">Reference proteome</keyword>
<comment type="cofactor">
    <cofactor evidence="12">
        <name>FAD</name>
        <dbReference type="ChEBI" id="CHEBI:57692"/>
    </cofactor>
    <text evidence="12">Binds 1 FAD per subunit.</text>
</comment>
<feature type="binding site" evidence="12">
    <location>
        <begin position="232"/>
        <end position="236"/>
    </location>
    <ligand>
        <name>FAD</name>
        <dbReference type="ChEBI" id="CHEBI:57692"/>
    </ligand>
</feature>
<dbReference type="PANTHER" id="PTHR11455:SF9">
    <property type="entry name" value="CRYPTOCHROME CIRCADIAN CLOCK 5 ISOFORM X1"/>
    <property type="match status" value="1"/>
</dbReference>
<dbReference type="GO" id="GO:0000719">
    <property type="term" value="P:photoreactive repair"/>
    <property type="evidence" value="ECO:0007669"/>
    <property type="project" value="UniProtKB-ARBA"/>
</dbReference>
<dbReference type="InterPro" id="IPR006050">
    <property type="entry name" value="DNA_photolyase_N"/>
</dbReference>
<feature type="binding site" evidence="12">
    <location>
        <begin position="370"/>
        <end position="372"/>
    </location>
    <ligand>
        <name>FAD</name>
        <dbReference type="ChEBI" id="CHEBI:57692"/>
    </ligand>
</feature>
<evidence type="ECO:0000256" key="6">
    <source>
        <dbReference type="ARBA" id="ARBA00022827"/>
    </source>
</evidence>
<keyword evidence="6 12" id="KW-0274">FAD</keyword>
<reference evidence="16" key="2">
    <citation type="submission" date="2020-09" db="EMBL/GenBank/DDBJ databases">
        <authorList>
            <person name="Sun Q."/>
            <person name="Ohkuma M."/>
        </authorList>
    </citation>
    <scope>NUCLEOTIDE SEQUENCE</scope>
    <source>
        <strain evidence="16">JCM 13919</strain>
    </source>
</reference>
<dbReference type="InterPro" id="IPR014729">
    <property type="entry name" value="Rossmann-like_a/b/a_fold"/>
</dbReference>
<dbReference type="GO" id="GO:0009416">
    <property type="term" value="P:response to light stimulus"/>
    <property type="evidence" value="ECO:0007669"/>
    <property type="project" value="TreeGrafter"/>
</dbReference>
<dbReference type="Pfam" id="PF03441">
    <property type="entry name" value="FAD_binding_7"/>
    <property type="match status" value="1"/>
</dbReference>
<dbReference type="InterPro" id="IPR036155">
    <property type="entry name" value="Crypto/Photolyase_N_sf"/>
</dbReference>
<evidence type="ECO:0000256" key="1">
    <source>
        <dbReference type="ARBA" id="ARBA00001932"/>
    </source>
</evidence>
<dbReference type="FunFam" id="1.10.579.10:FF:000003">
    <property type="entry name" value="Deoxyribodipyrimidine photo-lyase"/>
    <property type="match status" value="1"/>
</dbReference>
<proteinExistence type="inferred from homology"/>
<dbReference type="PROSITE" id="PS00394">
    <property type="entry name" value="DNA_PHOTOLYASES_1_1"/>
    <property type="match status" value="1"/>
</dbReference>
<dbReference type="Gene3D" id="1.10.579.10">
    <property type="entry name" value="DNA Cyclobutane Dipyrimidine Photolyase, subunit A, domain 3"/>
    <property type="match status" value="1"/>
</dbReference>
<dbReference type="EMBL" id="BMOB01000001">
    <property type="protein sequence ID" value="GGI78560.1"/>
    <property type="molecule type" value="Genomic_DNA"/>
</dbReference>
<feature type="site" description="Electron transfer via tryptophanyl radical" evidence="13">
    <location>
        <position position="380"/>
    </location>
</feature>
<organism evidence="16 17">
    <name type="scientific">Legionella impletisoli</name>
    <dbReference type="NCBI Taxonomy" id="343510"/>
    <lineage>
        <taxon>Bacteria</taxon>
        <taxon>Pseudomonadati</taxon>
        <taxon>Pseudomonadota</taxon>
        <taxon>Gammaproteobacteria</taxon>
        <taxon>Legionellales</taxon>
        <taxon>Legionellaceae</taxon>
        <taxon>Legionella</taxon>
    </lineage>
</organism>
<evidence type="ECO:0000256" key="13">
    <source>
        <dbReference type="PIRSR" id="PIRSR602081-2"/>
    </source>
</evidence>
<dbReference type="InterPro" id="IPR018394">
    <property type="entry name" value="DNA_photolyase_1_CS_C"/>
</dbReference>
<feature type="site" description="Electron transfer via tryptophanyl radical" evidence="13">
    <location>
        <position position="304"/>
    </location>
</feature>
<dbReference type="Pfam" id="PF00875">
    <property type="entry name" value="DNA_photolyase"/>
    <property type="match status" value="1"/>
</dbReference>
<feature type="site" description="Electron transfer via tryptophanyl radical" evidence="13">
    <location>
        <position position="357"/>
    </location>
</feature>
<comment type="cofactor">
    <cofactor evidence="1">
        <name>(6R)-5,10-methylene-5,6,7,8-tetrahydrofolate</name>
        <dbReference type="ChEBI" id="CHEBI:15636"/>
    </cofactor>
</comment>
<gene>
    <name evidence="16" type="primary">phrB</name>
    <name evidence="16" type="ORF">GCM10007966_04020</name>
</gene>
<dbReference type="PROSITE" id="PS51645">
    <property type="entry name" value="PHR_CRY_ALPHA_BETA"/>
    <property type="match status" value="1"/>
</dbReference>
<evidence type="ECO:0000256" key="9">
    <source>
        <dbReference type="ARBA" id="ARBA00033999"/>
    </source>
</evidence>
<feature type="domain" description="Photolyase/cryptochrome alpha/beta" evidence="15">
    <location>
        <begin position="1"/>
        <end position="128"/>
    </location>
</feature>
<reference evidence="16" key="1">
    <citation type="journal article" date="2014" name="Int. J. Syst. Evol. Microbiol.">
        <title>Complete genome sequence of Corynebacterium casei LMG S-19264T (=DSM 44701T), isolated from a smear-ripened cheese.</title>
        <authorList>
            <consortium name="US DOE Joint Genome Institute (JGI-PGF)"/>
            <person name="Walter F."/>
            <person name="Albersmeier A."/>
            <person name="Kalinowski J."/>
            <person name="Ruckert C."/>
        </authorList>
    </citation>
    <scope>NUCLEOTIDE SEQUENCE</scope>
    <source>
        <strain evidence="16">JCM 13919</strain>
    </source>
</reference>
<feature type="binding site" evidence="12">
    <location>
        <position position="220"/>
    </location>
    <ligand>
        <name>FAD</name>
        <dbReference type="ChEBI" id="CHEBI:57692"/>
    </ligand>
</feature>
<comment type="catalytic activity">
    <reaction evidence="9">
        <text>cyclobutadipyrimidine (in DNA) = 2 pyrimidine residues (in DNA).</text>
        <dbReference type="EC" id="4.1.99.3"/>
    </reaction>
</comment>
<comment type="caution">
    <text evidence="16">The sequence shown here is derived from an EMBL/GenBank/DDBJ whole genome shotgun (WGS) entry which is preliminary data.</text>
</comment>
<dbReference type="InterPro" id="IPR036134">
    <property type="entry name" value="Crypto/Photolyase_FAD-like_sf"/>
</dbReference>
<dbReference type="Gene3D" id="1.25.40.80">
    <property type="match status" value="1"/>
</dbReference>
<feature type="binding site" evidence="12">
    <location>
        <position position="270"/>
    </location>
    <ligand>
        <name>FAD</name>
        <dbReference type="ChEBI" id="CHEBI:57692"/>
    </ligand>
</feature>
<keyword evidence="5 12" id="KW-0285">Flavoprotein</keyword>
<dbReference type="RefSeq" id="WP_131775628.1">
    <property type="nucleotide sequence ID" value="NZ_BMOB01000001.1"/>
</dbReference>
<dbReference type="EC" id="4.1.99.3" evidence="3"/>
<dbReference type="SUPFAM" id="SSF52425">
    <property type="entry name" value="Cryptochrome/photolyase, N-terminal domain"/>
    <property type="match status" value="1"/>
</dbReference>
<evidence type="ECO:0000256" key="7">
    <source>
        <dbReference type="ARBA" id="ARBA00022991"/>
    </source>
</evidence>
<evidence type="ECO:0000313" key="17">
    <source>
        <dbReference type="Proteomes" id="UP000630149"/>
    </source>
</evidence>
<dbReference type="Gene3D" id="3.40.50.620">
    <property type="entry name" value="HUPs"/>
    <property type="match status" value="1"/>
</dbReference>
<evidence type="ECO:0000256" key="8">
    <source>
        <dbReference type="ARBA" id="ARBA00031671"/>
    </source>
</evidence>
<evidence type="ECO:0000256" key="11">
    <source>
        <dbReference type="ARBA" id="ARBA00083107"/>
    </source>
</evidence>
<comment type="similarity">
    <text evidence="14">Belongs to the DNA photolyase family.</text>
</comment>
<evidence type="ECO:0000256" key="3">
    <source>
        <dbReference type="ARBA" id="ARBA00013149"/>
    </source>
</evidence>
<dbReference type="Proteomes" id="UP000630149">
    <property type="component" value="Unassembled WGS sequence"/>
</dbReference>
<name>A0A917JN93_9GAMM</name>
<evidence type="ECO:0000256" key="2">
    <source>
        <dbReference type="ARBA" id="ARBA00005862"/>
    </source>
</evidence>
<dbReference type="SUPFAM" id="SSF48173">
    <property type="entry name" value="Cryptochrome/photolyase FAD-binding domain"/>
    <property type="match status" value="1"/>
</dbReference>
<dbReference type="PANTHER" id="PTHR11455">
    <property type="entry name" value="CRYPTOCHROME"/>
    <property type="match status" value="1"/>
</dbReference>
<evidence type="ECO:0000259" key="15">
    <source>
        <dbReference type="PROSITE" id="PS51645"/>
    </source>
</evidence>
<comment type="function">
    <text evidence="10">Involved in repair of UV radiation-induced DNA damage. Catalyzes the light-dependent monomerization (300-600 nm) of cyclobutyl pyrimidine dimers (in cis-syn configuration), which are formed between adjacent bases on the same DNA strand upon exposure to ultraviolet radiation.</text>
</comment>
<evidence type="ECO:0000256" key="10">
    <source>
        <dbReference type="ARBA" id="ARBA00059220"/>
    </source>
</evidence>
<evidence type="ECO:0000256" key="14">
    <source>
        <dbReference type="RuleBase" id="RU004182"/>
    </source>
</evidence>